<reference evidence="3" key="1">
    <citation type="journal article" date="2017" name="Appl. Environ. Microbiol.">
        <title>Genomic analysis of Calderihabitans maritimus KKC1, a thermophilic hydrogenogenic carboxydotrophic bacterium isolated from marine sediment.</title>
        <authorList>
            <person name="Omae K."/>
            <person name="Yoneda Y."/>
            <person name="Fukuyama Y."/>
            <person name="Yoshida T."/>
            <person name="Sako Y."/>
        </authorList>
    </citation>
    <scope>NUCLEOTIDE SEQUENCE [LARGE SCALE GENOMIC DNA]</scope>
    <source>
        <strain evidence="3">KKC1</strain>
    </source>
</reference>
<dbReference type="EMBL" id="BDGJ01000020">
    <property type="protein sequence ID" value="GAW91569.1"/>
    <property type="molecule type" value="Genomic_DNA"/>
</dbReference>
<proteinExistence type="predicted"/>
<evidence type="ECO:0000313" key="3">
    <source>
        <dbReference type="Proteomes" id="UP000197032"/>
    </source>
</evidence>
<keyword evidence="3" id="KW-1185">Reference proteome</keyword>
<protein>
    <submittedName>
        <fullName evidence="2">Uncharacterized protein</fullName>
    </submittedName>
</protein>
<evidence type="ECO:0000313" key="2">
    <source>
        <dbReference type="EMBL" id="GAW91569.1"/>
    </source>
</evidence>
<gene>
    <name evidence="2" type="ORF">KKC1_07300</name>
</gene>
<dbReference type="AlphaFoldDB" id="A0A1Z5HPW3"/>
<dbReference type="Proteomes" id="UP000197032">
    <property type="component" value="Unassembled WGS sequence"/>
</dbReference>
<name>A0A1Z5HPW3_9FIRM</name>
<dbReference type="RefSeq" id="WP_088553087.1">
    <property type="nucleotide sequence ID" value="NZ_BDGJ01000020.1"/>
</dbReference>
<evidence type="ECO:0000256" key="1">
    <source>
        <dbReference type="SAM" id="MobiDB-lite"/>
    </source>
</evidence>
<sequence>MSIRHRVTKLISKLMPSAATNKKRKKRRLPFGACEYSDDQIELSLPGLHIKVNRETTLDIPHEVTVVVPRAELRKTCSCPEPCSCRKELIYSSITIVHAPRHPLAGPPAPPPEIPPSTSATLYFPHSTGVSGPSPASEDDKKK</sequence>
<feature type="compositionally biased region" description="Pro residues" evidence="1">
    <location>
        <begin position="105"/>
        <end position="115"/>
    </location>
</feature>
<dbReference type="OrthoDB" id="1787464at2"/>
<feature type="region of interest" description="Disordered" evidence="1">
    <location>
        <begin position="101"/>
        <end position="143"/>
    </location>
</feature>
<organism evidence="2 3">
    <name type="scientific">Calderihabitans maritimus</name>
    <dbReference type="NCBI Taxonomy" id="1246530"/>
    <lineage>
        <taxon>Bacteria</taxon>
        <taxon>Bacillati</taxon>
        <taxon>Bacillota</taxon>
        <taxon>Clostridia</taxon>
        <taxon>Neomoorellales</taxon>
        <taxon>Calderihabitantaceae</taxon>
        <taxon>Calderihabitans</taxon>
    </lineage>
</organism>
<accession>A0A1Z5HPW3</accession>
<comment type="caution">
    <text evidence="2">The sequence shown here is derived from an EMBL/GenBank/DDBJ whole genome shotgun (WGS) entry which is preliminary data.</text>
</comment>